<comment type="caution">
    <text evidence="1">The sequence shown here is derived from an EMBL/GenBank/DDBJ whole genome shotgun (WGS) entry which is preliminary data.</text>
</comment>
<dbReference type="AlphaFoldDB" id="A0A395NJ28"/>
<evidence type="ECO:0000313" key="2">
    <source>
        <dbReference type="Proteomes" id="UP000266272"/>
    </source>
</evidence>
<gene>
    <name evidence="1" type="ORF">TARUN_6327</name>
</gene>
<keyword evidence="2" id="KW-1185">Reference proteome</keyword>
<proteinExistence type="predicted"/>
<accession>A0A395NJ28</accession>
<evidence type="ECO:0000313" key="1">
    <source>
        <dbReference type="EMBL" id="RFU75924.1"/>
    </source>
</evidence>
<name>A0A395NJ28_TRIAR</name>
<dbReference type="EMBL" id="PXOA01000402">
    <property type="protein sequence ID" value="RFU75924.1"/>
    <property type="molecule type" value="Genomic_DNA"/>
</dbReference>
<dbReference type="Proteomes" id="UP000266272">
    <property type="component" value="Unassembled WGS sequence"/>
</dbReference>
<protein>
    <submittedName>
        <fullName evidence="1">Uncharacterized protein</fullName>
    </submittedName>
</protein>
<organism evidence="1 2">
    <name type="scientific">Trichoderma arundinaceum</name>
    <dbReference type="NCBI Taxonomy" id="490622"/>
    <lineage>
        <taxon>Eukaryota</taxon>
        <taxon>Fungi</taxon>
        <taxon>Dikarya</taxon>
        <taxon>Ascomycota</taxon>
        <taxon>Pezizomycotina</taxon>
        <taxon>Sordariomycetes</taxon>
        <taxon>Hypocreomycetidae</taxon>
        <taxon>Hypocreales</taxon>
        <taxon>Hypocreaceae</taxon>
        <taxon>Trichoderma</taxon>
    </lineage>
</organism>
<sequence>MRGYPVERDPQIDNQVLNCRREEGESWHIRIDDPSGIYDDAIDVPEEYGLFAILWIRPFNHHNVVAIQLCSLPFMPRISLNFDFRLIVFTRRDDLFGVS</sequence>
<reference evidence="1 2" key="1">
    <citation type="journal article" date="2018" name="PLoS Pathog.">
        <title>Evolution of structural diversity of trichothecenes, a family of toxins produced by plant pathogenic and entomopathogenic fungi.</title>
        <authorList>
            <person name="Proctor R.H."/>
            <person name="McCormick S.P."/>
            <person name="Kim H.S."/>
            <person name="Cardoza R.E."/>
            <person name="Stanley A.M."/>
            <person name="Lindo L."/>
            <person name="Kelly A."/>
            <person name="Brown D.W."/>
            <person name="Lee T."/>
            <person name="Vaughan M.M."/>
            <person name="Alexander N.J."/>
            <person name="Busman M."/>
            <person name="Gutierrez S."/>
        </authorList>
    </citation>
    <scope>NUCLEOTIDE SEQUENCE [LARGE SCALE GENOMIC DNA]</scope>
    <source>
        <strain evidence="1 2">IBT 40837</strain>
    </source>
</reference>